<sequence length="89" mass="9819">MTVLPVVAWTTATFRELTAAPMHQYCPVHEPVISDRYAAAVDWTVCRDSAEGHHLDPQTLQQICAHLQTMTTPKAQAVHTALLRLTGTP</sequence>
<accession>A0A4R5YFL9</accession>
<name>A0A4R5YFL9_KOCRO</name>
<dbReference type="Proteomes" id="UP000295163">
    <property type="component" value="Unassembled WGS sequence"/>
</dbReference>
<dbReference type="EMBL" id="SMZT01000003">
    <property type="protein sequence ID" value="TDL43048.1"/>
    <property type="molecule type" value="Genomic_DNA"/>
</dbReference>
<organism evidence="1 2">
    <name type="scientific">Kocuria rosea</name>
    <name type="common">Deinococcus erythromyxa</name>
    <name type="synonym">Micrococcus rubens</name>
    <dbReference type="NCBI Taxonomy" id="1275"/>
    <lineage>
        <taxon>Bacteria</taxon>
        <taxon>Bacillati</taxon>
        <taxon>Actinomycetota</taxon>
        <taxon>Actinomycetes</taxon>
        <taxon>Micrococcales</taxon>
        <taxon>Micrococcaceae</taxon>
        <taxon>Kocuria</taxon>
    </lineage>
</organism>
<evidence type="ECO:0000313" key="2">
    <source>
        <dbReference type="Proteomes" id="UP000295163"/>
    </source>
</evidence>
<dbReference type="RefSeq" id="WP_133410309.1">
    <property type="nucleotide sequence ID" value="NZ_SMZT01000003.1"/>
</dbReference>
<dbReference type="AlphaFoldDB" id="A0A4R5YFL9"/>
<gene>
    <name evidence="1" type="ORF">E2R59_09510</name>
</gene>
<reference evidence="1 2" key="1">
    <citation type="submission" date="2019-03" db="EMBL/GenBank/DDBJ databases">
        <title>Genome Sequencing and Assembly of Various Microbes Isolated from Partially Reclaimed Soil and Acid Mine Drainage (AMD) Site.</title>
        <authorList>
            <person name="Steinbock B."/>
            <person name="Bechtold R."/>
            <person name="Sevigny J.L."/>
            <person name="Thomas D."/>
            <person name="Cuthill L.R."/>
            <person name="Aveiro Johannsen E.J."/>
            <person name="Thomas K."/>
            <person name="Ghosh A."/>
        </authorList>
    </citation>
    <scope>NUCLEOTIDE SEQUENCE [LARGE SCALE GENOMIC DNA]</scope>
    <source>
        <strain evidence="1 2">S-A3</strain>
    </source>
</reference>
<comment type="caution">
    <text evidence="1">The sequence shown here is derived from an EMBL/GenBank/DDBJ whole genome shotgun (WGS) entry which is preliminary data.</text>
</comment>
<dbReference type="GeneID" id="64347651"/>
<protein>
    <submittedName>
        <fullName evidence="1">Uncharacterized protein</fullName>
    </submittedName>
</protein>
<evidence type="ECO:0000313" key="1">
    <source>
        <dbReference type="EMBL" id="TDL43048.1"/>
    </source>
</evidence>
<proteinExistence type="predicted"/>